<dbReference type="PANTHER" id="PTHR40730:SF3">
    <property type="entry name" value="HTH CRO_C1-TYPE DOMAIN-CONTAINING PROTEIN"/>
    <property type="match status" value="1"/>
</dbReference>
<dbReference type="CDD" id="cd00093">
    <property type="entry name" value="HTH_XRE"/>
    <property type="match status" value="1"/>
</dbReference>
<comment type="caution">
    <text evidence="2">The sequence shown here is derived from an EMBL/GenBank/DDBJ whole genome shotgun (WGS) entry which is preliminary data.</text>
</comment>
<sequence>MKVPCELIIWDILPAIRREFARILVKDFNLTQRETAKKLGVTESAVSQYMKFKRGNAVKFDKKMVKEIGKAMKDVSESEKDSLLIEKTCSICALIRSYGILCKIHRADNAKLEDCDVCLPDMSKTGCL</sequence>
<accession>A0A0F9TTP0</accession>
<dbReference type="InterPro" id="IPR001387">
    <property type="entry name" value="Cro/C1-type_HTH"/>
</dbReference>
<dbReference type="InterPro" id="IPR010982">
    <property type="entry name" value="Lambda_DNA-bd_dom_sf"/>
</dbReference>
<gene>
    <name evidence="2" type="ORF">LCGC14_0689950</name>
</gene>
<evidence type="ECO:0000259" key="1">
    <source>
        <dbReference type="PROSITE" id="PS50943"/>
    </source>
</evidence>
<feature type="domain" description="HTH cro/C1-type" evidence="1">
    <location>
        <begin position="22"/>
        <end position="49"/>
    </location>
</feature>
<evidence type="ECO:0000313" key="2">
    <source>
        <dbReference type="EMBL" id="KKN44753.1"/>
    </source>
</evidence>
<dbReference type="GO" id="GO:0003677">
    <property type="term" value="F:DNA binding"/>
    <property type="evidence" value="ECO:0007669"/>
    <property type="project" value="InterPro"/>
</dbReference>
<dbReference type="PANTHER" id="PTHR40730">
    <property type="entry name" value="TRANSCRIPTIONAL REGULATOR PROTEIN-LIKE PROTEIN"/>
    <property type="match status" value="1"/>
</dbReference>
<name>A0A0F9TTP0_9ZZZZ</name>
<dbReference type="AlphaFoldDB" id="A0A0F9TTP0"/>
<protein>
    <recommendedName>
        <fullName evidence="1">HTH cro/C1-type domain-containing protein</fullName>
    </recommendedName>
</protein>
<organism evidence="2">
    <name type="scientific">marine sediment metagenome</name>
    <dbReference type="NCBI Taxonomy" id="412755"/>
    <lineage>
        <taxon>unclassified sequences</taxon>
        <taxon>metagenomes</taxon>
        <taxon>ecological metagenomes</taxon>
    </lineage>
</organism>
<dbReference type="Gene3D" id="1.10.260.40">
    <property type="entry name" value="lambda repressor-like DNA-binding domains"/>
    <property type="match status" value="1"/>
</dbReference>
<reference evidence="2" key="1">
    <citation type="journal article" date="2015" name="Nature">
        <title>Complex archaea that bridge the gap between prokaryotes and eukaryotes.</title>
        <authorList>
            <person name="Spang A."/>
            <person name="Saw J.H."/>
            <person name="Jorgensen S.L."/>
            <person name="Zaremba-Niedzwiedzka K."/>
            <person name="Martijn J."/>
            <person name="Lind A.E."/>
            <person name="van Eijk R."/>
            <person name="Schleper C."/>
            <person name="Guy L."/>
            <person name="Ettema T.J."/>
        </authorList>
    </citation>
    <scope>NUCLEOTIDE SEQUENCE</scope>
</reference>
<dbReference type="EMBL" id="LAZR01001432">
    <property type="protein sequence ID" value="KKN44753.1"/>
    <property type="molecule type" value="Genomic_DNA"/>
</dbReference>
<dbReference type="PROSITE" id="PS50943">
    <property type="entry name" value="HTH_CROC1"/>
    <property type="match status" value="1"/>
</dbReference>
<proteinExistence type="predicted"/>
<dbReference type="SUPFAM" id="SSF47413">
    <property type="entry name" value="lambda repressor-like DNA-binding domains"/>
    <property type="match status" value="1"/>
</dbReference>